<organism evidence="1 2">
    <name type="scientific">Xenotaenia resolanae</name>
    <dbReference type="NCBI Taxonomy" id="208358"/>
    <lineage>
        <taxon>Eukaryota</taxon>
        <taxon>Metazoa</taxon>
        <taxon>Chordata</taxon>
        <taxon>Craniata</taxon>
        <taxon>Vertebrata</taxon>
        <taxon>Euteleostomi</taxon>
        <taxon>Actinopterygii</taxon>
        <taxon>Neopterygii</taxon>
        <taxon>Teleostei</taxon>
        <taxon>Neoteleostei</taxon>
        <taxon>Acanthomorphata</taxon>
        <taxon>Ovalentaria</taxon>
        <taxon>Atherinomorphae</taxon>
        <taxon>Cyprinodontiformes</taxon>
        <taxon>Goodeidae</taxon>
        <taxon>Xenotaenia</taxon>
    </lineage>
</organism>
<gene>
    <name evidence="1" type="ORF">XENORESO_008706</name>
</gene>
<reference evidence="1 2" key="1">
    <citation type="submission" date="2021-06" db="EMBL/GenBank/DDBJ databases">
        <authorList>
            <person name="Palmer J.M."/>
        </authorList>
    </citation>
    <scope>NUCLEOTIDE SEQUENCE [LARGE SCALE GENOMIC DNA]</scope>
    <source>
        <strain evidence="1 2">XR_2019</strain>
        <tissue evidence="1">Muscle</tissue>
    </source>
</reference>
<dbReference type="Proteomes" id="UP001444071">
    <property type="component" value="Unassembled WGS sequence"/>
</dbReference>
<sequence length="66" mass="7514">CYQAGFEGPDGNPRRAPLAQKGKRHLSLFTYIFSGWLFTASAERRHYVPLYAQVQSKSTHCEIINV</sequence>
<accession>A0ABV0VXC5</accession>
<dbReference type="EMBL" id="JAHRIM010012766">
    <property type="protein sequence ID" value="MEQ2261323.1"/>
    <property type="molecule type" value="Genomic_DNA"/>
</dbReference>
<comment type="caution">
    <text evidence="1">The sequence shown here is derived from an EMBL/GenBank/DDBJ whole genome shotgun (WGS) entry which is preliminary data.</text>
</comment>
<protein>
    <submittedName>
        <fullName evidence="1">Uncharacterized protein</fullName>
    </submittedName>
</protein>
<feature type="non-terminal residue" evidence="1">
    <location>
        <position position="1"/>
    </location>
</feature>
<keyword evidence="2" id="KW-1185">Reference proteome</keyword>
<evidence type="ECO:0000313" key="1">
    <source>
        <dbReference type="EMBL" id="MEQ2261323.1"/>
    </source>
</evidence>
<proteinExistence type="predicted"/>
<evidence type="ECO:0000313" key="2">
    <source>
        <dbReference type="Proteomes" id="UP001444071"/>
    </source>
</evidence>
<name>A0ABV0VXC5_9TELE</name>